<evidence type="ECO:0000256" key="1">
    <source>
        <dbReference type="ARBA" id="ARBA00022679"/>
    </source>
</evidence>
<keyword evidence="5" id="KW-0802">TPR repeat</keyword>
<dbReference type="Pfam" id="PF00069">
    <property type="entry name" value="Pkinase"/>
    <property type="match status" value="1"/>
</dbReference>
<dbReference type="SUPFAM" id="SSF56112">
    <property type="entry name" value="Protein kinase-like (PK-like)"/>
    <property type="match status" value="1"/>
</dbReference>
<dbReference type="PROSITE" id="PS50005">
    <property type="entry name" value="TPR"/>
    <property type="match status" value="1"/>
</dbReference>
<keyword evidence="4 6" id="KW-0067">ATP-binding</keyword>
<proteinExistence type="predicted"/>
<dbReference type="Gene3D" id="1.25.40.10">
    <property type="entry name" value="Tetratricopeptide repeat domain"/>
    <property type="match status" value="2"/>
</dbReference>
<dbReference type="InterPro" id="IPR000719">
    <property type="entry name" value="Prot_kinase_dom"/>
</dbReference>
<evidence type="ECO:0000259" key="8">
    <source>
        <dbReference type="PROSITE" id="PS50011"/>
    </source>
</evidence>
<feature type="repeat" description="TPR" evidence="5">
    <location>
        <begin position="770"/>
        <end position="803"/>
    </location>
</feature>
<evidence type="ECO:0000256" key="2">
    <source>
        <dbReference type="ARBA" id="ARBA00022741"/>
    </source>
</evidence>
<name>A0A3A8KPA7_9BACT</name>
<evidence type="ECO:0000256" key="4">
    <source>
        <dbReference type="ARBA" id="ARBA00022840"/>
    </source>
</evidence>
<reference evidence="10" key="1">
    <citation type="submission" date="2018-09" db="EMBL/GenBank/DDBJ databases">
        <authorList>
            <person name="Livingstone P.G."/>
            <person name="Whitworth D.E."/>
        </authorList>
    </citation>
    <scope>NUCLEOTIDE SEQUENCE [LARGE SCALE GENOMIC DNA]</scope>
    <source>
        <strain evidence="10">CA043D</strain>
    </source>
</reference>
<dbReference type="Pfam" id="PF13374">
    <property type="entry name" value="TPR_10"/>
    <property type="match status" value="1"/>
</dbReference>
<accession>A0A3A8KPA7</accession>
<feature type="domain" description="Protein kinase" evidence="8">
    <location>
        <begin position="61"/>
        <end position="346"/>
    </location>
</feature>
<keyword evidence="10" id="KW-1185">Reference proteome</keyword>
<dbReference type="PROSITE" id="PS00107">
    <property type="entry name" value="PROTEIN_KINASE_ATP"/>
    <property type="match status" value="1"/>
</dbReference>
<feature type="binding site" evidence="6">
    <location>
        <position position="90"/>
    </location>
    <ligand>
        <name>ATP</name>
        <dbReference type="ChEBI" id="CHEBI:30616"/>
    </ligand>
</feature>
<evidence type="ECO:0000256" key="6">
    <source>
        <dbReference type="PROSITE-ProRule" id="PRU10141"/>
    </source>
</evidence>
<keyword evidence="1" id="KW-0808">Transferase</keyword>
<organism evidence="9 10">
    <name type="scientific">Corallococcus carmarthensis</name>
    <dbReference type="NCBI Taxonomy" id="2316728"/>
    <lineage>
        <taxon>Bacteria</taxon>
        <taxon>Pseudomonadati</taxon>
        <taxon>Myxococcota</taxon>
        <taxon>Myxococcia</taxon>
        <taxon>Myxococcales</taxon>
        <taxon>Cystobacterineae</taxon>
        <taxon>Myxococcaceae</taxon>
        <taxon>Corallococcus</taxon>
    </lineage>
</organism>
<dbReference type="Gene3D" id="3.30.200.20">
    <property type="entry name" value="Phosphorylase Kinase, domain 1"/>
    <property type="match status" value="1"/>
</dbReference>
<dbReference type="Pfam" id="PF13424">
    <property type="entry name" value="TPR_12"/>
    <property type="match status" value="1"/>
</dbReference>
<dbReference type="InterPro" id="IPR011009">
    <property type="entry name" value="Kinase-like_dom_sf"/>
</dbReference>
<dbReference type="Gene3D" id="1.10.510.10">
    <property type="entry name" value="Transferase(Phosphotransferase) domain 1"/>
    <property type="match status" value="1"/>
</dbReference>
<dbReference type="SMART" id="SM00028">
    <property type="entry name" value="TPR"/>
    <property type="match status" value="3"/>
</dbReference>
<evidence type="ECO:0000256" key="3">
    <source>
        <dbReference type="ARBA" id="ARBA00022777"/>
    </source>
</evidence>
<comment type="caution">
    <text evidence="9">The sequence shown here is derived from an EMBL/GenBank/DDBJ whole genome shotgun (WGS) entry which is preliminary data.</text>
</comment>
<evidence type="ECO:0000313" key="10">
    <source>
        <dbReference type="Proteomes" id="UP000268313"/>
    </source>
</evidence>
<dbReference type="PANTHER" id="PTHR43289">
    <property type="entry name" value="MITOGEN-ACTIVATED PROTEIN KINASE KINASE KINASE 20-RELATED"/>
    <property type="match status" value="1"/>
</dbReference>
<evidence type="ECO:0000256" key="5">
    <source>
        <dbReference type="PROSITE-ProRule" id="PRU00339"/>
    </source>
</evidence>
<dbReference type="PANTHER" id="PTHR43289:SF6">
    <property type="entry name" value="SERINE_THREONINE-PROTEIN KINASE NEKL-3"/>
    <property type="match status" value="1"/>
</dbReference>
<dbReference type="CDD" id="cd14014">
    <property type="entry name" value="STKc_PknB_like"/>
    <property type="match status" value="1"/>
</dbReference>
<keyword evidence="9" id="KW-0723">Serine/threonine-protein kinase</keyword>
<evidence type="ECO:0000256" key="7">
    <source>
        <dbReference type="SAM" id="MobiDB-lite"/>
    </source>
</evidence>
<sequence length="920" mass="98949">MAPTMKTPAGDERDDTLPARRPDGEATRLLPRTPAEAVPATNESDRQPRPGPSPSVQVGRYLLLRPLGAGGMGVVYAAYDPDLDRKVALKLLRSDSHADPELGRARLLREAQAMARISHPNVIPVFDVGIWGAQVFLAMELLDGGTLGQWLKEAPRSWREVLEAYLGAGRGLVAAHAAGLVHRDFKPANVLRDRRGRVCVTDFGLARQVGLPSGDDADPAGPEADALALERRMLDAPITVTGAVMGTPNYMSPEQVLGAVPDASTDQFSFCAALYAALYGQRPFDVARMQALRTPADLEGPNAPRLLEPPRDSRVPAWVGRAVMRGLALRPAERFPTLAELLDALGQEPKRRARRRAWGGAALLAGGLLMGGGVLYQQSRVCEGADALMARVWGAPQREQVMRAFTATGSPLGADMAGRVADALDAYARGWSQQHAEACRATLVEGTQPEALRVERVVCLERRREDARAVVALLSTADVPLVEKSLSLVNALPALDECADVAKLGEQQRLPESPAERAEVERLEAGLSEVKVLVDGGRLPLARTRLEPLVEAVRATGYAPLMARLQLQQGWMREQLGDSAGAAIALRQAAFDAEAGRADRLKVTVLNRLLYVEEGQRHFDQAEVWSGLADATLRRMGGDAVLEAEVRINQGNLAVARNDFSRASALFEEARTRAEAALPEGHPLRARITFLQGGLAIRMKDTGRGVALLERALALTEASVGPLHPDTARRHDALAWALREAAEPARALPHARAAVEIRKALLGARTLPVAEGLDEVGMCLLALGRYDDALRVYEEALATKQQVAPPGDETFQYSQDGVGQALLGLGRAKDAIAPLRLAVGYPSMPEGTLAESGFALAKALWEAGERQPARQEAEAARARFVRATREPEAASVARWLEAHPAPEASAVPARLQVPRARGGR</sequence>
<gene>
    <name evidence="9" type="ORF">D7X32_12900</name>
</gene>
<dbReference type="GO" id="GO:0004674">
    <property type="term" value="F:protein serine/threonine kinase activity"/>
    <property type="evidence" value="ECO:0007669"/>
    <property type="project" value="UniProtKB-KW"/>
</dbReference>
<dbReference type="Proteomes" id="UP000268313">
    <property type="component" value="Unassembled WGS sequence"/>
</dbReference>
<evidence type="ECO:0000313" key="9">
    <source>
        <dbReference type="EMBL" id="RKH03784.1"/>
    </source>
</evidence>
<dbReference type="EMBL" id="RAWE01000036">
    <property type="protein sequence ID" value="RKH03784.1"/>
    <property type="molecule type" value="Genomic_DNA"/>
</dbReference>
<protein>
    <submittedName>
        <fullName evidence="9">Serine/threonine protein kinase</fullName>
    </submittedName>
</protein>
<feature type="compositionally biased region" description="Basic and acidic residues" evidence="7">
    <location>
        <begin position="9"/>
        <end position="26"/>
    </location>
</feature>
<dbReference type="SUPFAM" id="SSF48452">
    <property type="entry name" value="TPR-like"/>
    <property type="match status" value="3"/>
</dbReference>
<dbReference type="InterPro" id="IPR019734">
    <property type="entry name" value="TPR_rpt"/>
</dbReference>
<dbReference type="InterPro" id="IPR017441">
    <property type="entry name" value="Protein_kinase_ATP_BS"/>
</dbReference>
<dbReference type="InterPro" id="IPR011990">
    <property type="entry name" value="TPR-like_helical_dom_sf"/>
</dbReference>
<keyword evidence="2 6" id="KW-0547">Nucleotide-binding</keyword>
<dbReference type="PROSITE" id="PS50011">
    <property type="entry name" value="PROTEIN_KINASE_DOM"/>
    <property type="match status" value="1"/>
</dbReference>
<keyword evidence="3 9" id="KW-0418">Kinase</keyword>
<feature type="region of interest" description="Disordered" evidence="7">
    <location>
        <begin position="1"/>
        <end position="57"/>
    </location>
</feature>
<dbReference type="GO" id="GO:0005524">
    <property type="term" value="F:ATP binding"/>
    <property type="evidence" value="ECO:0007669"/>
    <property type="project" value="UniProtKB-UniRule"/>
</dbReference>
<dbReference type="AlphaFoldDB" id="A0A3A8KPA7"/>